<dbReference type="InterPro" id="IPR027963">
    <property type="entry name" value="MEIOC"/>
</dbReference>
<dbReference type="AlphaFoldDB" id="A0A7R9CWZ5"/>
<protein>
    <submittedName>
        <fullName evidence="1">Uncharacterized protein</fullName>
    </submittedName>
</protein>
<dbReference type="Pfam" id="PF15189">
    <property type="entry name" value="MEIOC"/>
    <property type="match status" value="1"/>
</dbReference>
<proteinExistence type="predicted"/>
<accession>A0A7R9CWZ5</accession>
<evidence type="ECO:0000313" key="1">
    <source>
        <dbReference type="EMBL" id="CAD7403784.1"/>
    </source>
</evidence>
<dbReference type="GO" id="GO:0051321">
    <property type="term" value="P:meiotic cell cycle"/>
    <property type="evidence" value="ECO:0007669"/>
    <property type="project" value="InterPro"/>
</dbReference>
<name>A0A7R9CWZ5_TIMCR</name>
<organism evidence="1">
    <name type="scientific">Timema cristinae</name>
    <name type="common">Walking stick</name>
    <dbReference type="NCBI Taxonomy" id="61476"/>
    <lineage>
        <taxon>Eukaryota</taxon>
        <taxon>Metazoa</taxon>
        <taxon>Ecdysozoa</taxon>
        <taxon>Arthropoda</taxon>
        <taxon>Hexapoda</taxon>
        <taxon>Insecta</taxon>
        <taxon>Pterygota</taxon>
        <taxon>Neoptera</taxon>
        <taxon>Polyneoptera</taxon>
        <taxon>Phasmatodea</taxon>
        <taxon>Timematodea</taxon>
        <taxon>Timematoidea</taxon>
        <taxon>Timematidae</taxon>
        <taxon>Timema</taxon>
    </lineage>
</organism>
<dbReference type="EMBL" id="OC318954">
    <property type="protein sequence ID" value="CAD7403784.1"/>
    <property type="molecule type" value="Genomic_DNA"/>
</dbReference>
<gene>
    <name evidence="1" type="ORF">TCEB3V08_LOCUS7164</name>
</gene>
<sequence length="70" mass="7767">MASKYCTLLAHCRIVPETLQHSWIDILALAASIQELCVGSRKARTGMWCALTTTLLSQENDKSESKEGEK</sequence>
<reference evidence="1" key="1">
    <citation type="submission" date="2020-11" db="EMBL/GenBank/DDBJ databases">
        <authorList>
            <person name="Tran Van P."/>
        </authorList>
    </citation>
    <scope>NUCLEOTIDE SEQUENCE</scope>
</reference>